<feature type="compositionally biased region" description="Basic and acidic residues" evidence="1">
    <location>
        <begin position="329"/>
        <end position="374"/>
    </location>
</feature>
<feature type="compositionally biased region" description="Basic and acidic residues" evidence="1">
    <location>
        <begin position="203"/>
        <end position="235"/>
    </location>
</feature>
<accession>A0A1Y2NRJ0</accession>
<feature type="region of interest" description="Disordered" evidence="1">
    <location>
        <begin position="1"/>
        <end position="392"/>
    </location>
</feature>
<feature type="compositionally biased region" description="Basic residues" evidence="1">
    <location>
        <begin position="21"/>
        <end position="30"/>
    </location>
</feature>
<dbReference type="Proteomes" id="UP000194318">
    <property type="component" value="Unassembled WGS sequence"/>
</dbReference>
<evidence type="ECO:0000256" key="1">
    <source>
        <dbReference type="SAM" id="MobiDB-lite"/>
    </source>
</evidence>
<dbReference type="AlphaFoldDB" id="A0A1Y2NRJ0"/>
<feature type="compositionally biased region" description="Basic and acidic residues" evidence="1">
    <location>
        <begin position="258"/>
        <end position="268"/>
    </location>
</feature>
<proteinExistence type="predicted"/>
<reference evidence="2 3" key="1">
    <citation type="submission" date="2016-09" db="EMBL/GenBank/DDBJ databases">
        <title>Streptomyces fradiae DSM40063, a candidate organism with high potential of specific P450 cytochromes.</title>
        <authorList>
            <person name="Grumaz C."/>
            <person name="Vainshtein Y."/>
            <person name="Kirstahler P."/>
            <person name="Sohn K."/>
        </authorList>
    </citation>
    <scope>NUCLEOTIDE SEQUENCE [LARGE SCALE GENOMIC DNA]</scope>
    <source>
        <strain evidence="2 3">DSM 40063</strain>
    </source>
</reference>
<evidence type="ECO:0000313" key="3">
    <source>
        <dbReference type="Proteomes" id="UP000194318"/>
    </source>
</evidence>
<sequence>MAGRGGQRGDGGRPQDQGPAHPHRHERRHDRGQGAAGRQPGLGQRGQGEGQEAEAQHPARPVAVDETAHEGGEHRHGGGAGKQQQAGGVPVEAADGVQVQRCQEEDDAVEEGQREVGRDGGQEGPLPEQPEPDQRVAGTGLHRAQPAEGGATAQEEGEGARRRPSPQVPQGQRQDEAGHGQAEQRQTGPVHPAGHPLPVGLRHGGDAHRERRRDERHVQPEDPGPPRRPDEEAAQDRAQGQAEPVDPVEAADRPAPPLRREDRRDEGTGRGVQHRAGGSLEEAGGDQPSRCGCAPGAQGGRGEDDGPGVQDLPAAVPVGEPARRHHAGGQRDDEGVHDQLQFGDRRPEVLLHDRRDRAHDGQVDAAEKAQRAQTRESPPGAYRRGAVAGHAAPFLVRPTFREVNRRRRRRVDGYTEKA</sequence>
<gene>
    <name evidence="2" type="ORF">BG846_04852</name>
</gene>
<name>A0A1Y2NRJ0_STRFR</name>
<feature type="compositionally biased region" description="Basic and acidic residues" evidence="1">
    <location>
        <begin position="111"/>
        <end position="121"/>
    </location>
</feature>
<feature type="compositionally biased region" description="Basic and acidic residues" evidence="1">
    <location>
        <begin position="66"/>
        <end position="76"/>
    </location>
</feature>
<organism evidence="2 3">
    <name type="scientific">Streptomyces fradiae ATCC 10745 = DSM 40063</name>
    <dbReference type="NCBI Taxonomy" id="1319510"/>
    <lineage>
        <taxon>Bacteria</taxon>
        <taxon>Bacillati</taxon>
        <taxon>Actinomycetota</taxon>
        <taxon>Actinomycetes</taxon>
        <taxon>Kitasatosporales</taxon>
        <taxon>Streptomycetaceae</taxon>
        <taxon>Streptomyces</taxon>
    </lineage>
</organism>
<evidence type="ECO:0000313" key="2">
    <source>
        <dbReference type="EMBL" id="OSY49558.1"/>
    </source>
</evidence>
<dbReference type="EMBL" id="MIFZ01000317">
    <property type="protein sequence ID" value="OSY49558.1"/>
    <property type="molecule type" value="Genomic_DNA"/>
</dbReference>
<comment type="caution">
    <text evidence="2">The sequence shown here is derived from an EMBL/GenBank/DDBJ whole genome shotgun (WGS) entry which is preliminary data.</text>
</comment>
<protein>
    <submittedName>
        <fullName evidence="2">Uncharacterized protein</fullName>
    </submittedName>
</protein>